<sequence>MVGMYPGGFGNWALVTDGPGATVHSCTVIIVIWCSRLSRAPLILRRWLSMSPAILLGTNVGLPFPRRLSQKTFRPYLAVSKEAAEYYELPELPQMIFCAMLLNEAERLGDERFDLGRQPSLSSVEAPSNHRSDCMLTGFLKLDSIQRPERGRVLELVDKKRAQRWSRRMRAQPLRGQSLLRMRERSVHLFSLVIMAFPPIYNTRKMDDYVRESFVWCWRRASCSPRPLPEDFHALCPCFLLSKAEGAVADFKLPEMVQVTFYVMLLCTALWLRLRRLFIKVEACGPLDSQEEGSGLNGPSVPSSDEE</sequence>
<name>A0A9Q1JKU8_9CARY</name>
<comment type="caution">
    <text evidence="2">The sequence shown here is derived from an EMBL/GenBank/DDBJ whole genome shotgun (WGS) entry which is preliminary data.</text>
</comment>
<keyword evidence="3" id="KW-1185">Reference proteome</keyword>
<protein>
    <submittedName>
        <fullName evidence="2">Uncharacterized protein</fullName>
    </submittedName>
</protein>
<reference evidence="2" key="1">
    <citation type="submission" date="2022-04" db="EMBL/GenBank/DDBJ databases">
        <title>Carnegiea gigantea Genome sequencing and assembly v2.</title>
        <authorList>
            <person name="Copetti D."/>
            <person name="Sanderson M.J."/>
            <person name="Burquez A."/>
            <person name="Wojciechowski M.F."/>
        </authorList>
    </citation>
    <scope>NUCLEOTIDE SEQUENCE</scope>
    <source>
        <strain evidence="2">SGP5-SGP5p</strain>
        <tissue evidence="2">Aerial part</tissue>
    </source>
</reference>
<evidence type="ECO:0000256" key="1">
    <source>
        <dbReference type="SAM" id="MobiDB-lite"/>
    </source>
</evidence>
<organism evidence="2 3">
    <name type="scientific">Carnegiea gigantea</name>
    <dbReference type="NCBI Taxonomy" id="171969"/>
    <lineage>
        <taxon>Eukaryota</taxon>
        <taxon>Viridiplantae</taxon>
        <taxon>Streptophyta</taxon>
        <taxon>Embryophyta</taxon>
        <taxon>Tracheophyta</taxon>
        <taxon>Spermatophyta</taxon>
        <taxon>Magnoliopsida</taxon>
        <taxon>eudicotyledons</taxon>
        <taxon>Gunneridae</taxon>
        <taxon>Pentapetalae</taxon>
        <taxon>Caryophyllales</taxon>
        <taxon>Cactineae</taxon>
        <taxon>Cactaceae</taxon>
        <taxon>Cactoideae</taxon>
        <taxon>Echinocereeae</taxon>
        <taxon>Carnegiea</taxon>
    </lineage>
</organism>
<dbReference type="AlphaFoldDB" id="A0A9Q1JKU8"/>
<gene>
    <name evidence="2" type="ORF">Cgig2_023226</name>
</gene>
<accession>A0A9Q1JKU8</accession>
<dbReference type="Proteomes" id="UP001153076">
    <property type="component" value="Unassembled WGS sequence"/>
</dbReference>
<feature type="region of interest" description="Disordered" evidence="1">
    <location>
        <begin position="288"/>
        <end position="307"/>
    </location>
</feature>
<dbReference type="EMBL" id="JAKOGI010001795">
    <property type="protein sequence ID" value="KAJ8424041.1"/>
    <property type="molecule type" value="Genomic_DNA"/>
</dbReference>
<evidence type="ECO:0000313" key="2">
    <source>
        <dbReference type="EMBL" id="KAJ8424041.1"/>
    </source>
</evidence>
<proteinExistence type="predicted"/>
<evidence type="ECO:0000313" key="3">
    <source>
        <dbReference type="Proteomes" id="UP001153076"/>
    </source>
</evidence>